<protein>
    <submittedName>
        <fullName evidence="2">Uncharacterized protein</fullName>
    </submittedName>
</protein>
<reference evidence="2 3" key="1">
    <citation type="journal article" date="2018" name="Biotechnol. Biofuels">
        <title>Integrative visual omics of the white-rot fungus Polyporus brumalis exposes the biotechnological potential of its oxidative enzymes for delignifying raw plant biomass.</title>
        <authorList>
            <person name="Miyauchi S."/>
            <person name="Rancon A."/>
            <person name="Drula E."/>
            <person name="Hage H."/>
            <person name="Chaduli D."/>
            <person name="Favel A."/>
            <person name="Grisel S."/>
            <person name="Henrissat B."/>
            <person name="Herpoel-Gimbert I."/>
            <person name="Ruiz-Duenas F.J."/>
            <person name="Chevret D."/>
            <person name="Hainaut M."/>
            <person name="Lin J."/>
            <person name="Wang M."/>
            <person name="Pangilinan J."/>
            <person name="Lipzen A."/>
            <person name="Lesage-Meessen L."/>
            <person name="Navarro D."/>
            <person name="Riley R."/>
            <person name="Grigoriev I.V."/>
            <person name="Zhou S."/>
            <person name="Raouche S."/>
            <person name="Rosso M.N."/>
        </authorList>
    </citation>
    <scope>NUCLEOTIDE SEQUENCE [LARGE SCALE GENOMIC DNA]</scope>
    <source>
        <strain evidence="2 3">BRFM 1820</strain>
    </source>
</reference>
<dbReference type="AlphaFoldDB" id="A0A371DP84"/>
<evidence type="ECO:0000313" key="2">
    <source>
        <dbReference type="EMBL" id="RDX54346.1"/>
    </source>
</evidence>
<evidence type="ECO:0000256" key="1">
    <source>
        <dbReference type="SAM" id="MobiDB-lite"/>
    </source>
</evidence>
<feature type="region of interest" description="Disordered" evidence="1">
    <location>
        <begin position="280"/>
        <end position="304"/>
    </location>
</feature>
<dbReference type="Proteomes" id="UP000256964">
    <property type="component" value="Unassembled WGS sequence"/>
</dbReference>
<name>A0A371DP84_9APHY</name>
<keyword evidence="3" id="KW-1185">Reference proteome</keyword>
<proteinExistence type="predicted"/>
<accession>A0A371DP84</accession>
<evidence type="ECO:0000313" key="3">
    <source>
        <dbReference type="Proteomes" id="UP000256964"/>
    </source>
</evidence>
<organism evidence="2 3">
    <name type="scientific">Lentinus brumalis</name>
    <dbReference type="NCBI Taxonomy" id="2498619"/>
    <lineage>
        <taxon>Eukaryota</taxon>
        <taxon>Fungi</taxon>
        <taxon>Dikarya</taxon>
        <taxon>Basidiomycota</taxon>
        <taxon>Agaricomycotina</taxon>
        <taxon>Agaricomycetes</taxon>
        <taxon>Polyporales</taxon>
        <taxon>Polyporaceae</taxon>
        <taxon>Lentinus</taxon>
    </lineage>
</organism>
<feature type="compositionally biased region" description="Basic and acidic residues" evidence="1">
    <location>
        <begin position="281"/>
        <end position="292"/>
    </location>
</feature>
<gene>
    <name evidence="2" type="ORF">OH76DRAFT_1085788</name>
</gene>
<dbReference type="EMBL" id="KZ857385">
    <property type="protein sequence ID" value="RDX54346.1"/>
    <property type="molecule type" value="Genomic_DNA"/>
</dbReference>
<sequence length="304" mass="33356">MGHWPLTHCATARVNTKPPARRWHPCPGHGTLSATKMGVREPQVTTEPSRSRSFAGRATLCIGAVCDMPALHWQTRTASKDRAVGTNLEPISHSSSPDSHLLHWACLESLAYDSTSLPPSRVLPRVPRSGGFVSLSGDVPSRSLPRCASPRTSCQCAFASRENEEHDRTCEMHVCIVHPSGGVVAATQIYPFSQDPPLRTMAEPARRHRFARRISARRVALNRRCPIARALSCHQPRRGISMRTRTLKAELSVFCAFCITAPVARRCALQAPCAQKHKKHDAYGHRDGEMHSTEASGISAEGEP</sequence>